<dbReference type="RefSeq" id="XP_033653520.1">
    <property type="nucleotide sequence ID" value="XM_033802967.1"/>
</dbReference>
<gene>
    <name evidence="2" type="ORF">EI97DRAFT_62798</name>
</gene>
<proteinExistence type="predicted"/>
<dbReference type="EMBL" id="ML986495">
    <property type="protein sequence ID" value="KAF2275981.1"/>
    <property type="molecule type" value="Genomic_DNA"/>
</dbReference>
<evidence type="ECO:0000256" key="1">
    <source>
        <dbReference type="SAM" id="MobiDB-lite"/>
    </source>
</evidence>
<accession>A0A6A6JHE8</accession>
<evidence type="ECO:0000313" key="2">
    <source>
        <dbReference type="EMBL" id="KAF2275981.1"/>
    </source>
</evidence>
<reference evidence="2" key="1">
    <citation type="journal article" date="2020" name="Stud. Mycol.">
        <title>101 Dothideomycetes genomes: a test case for predicting lifestyles and emergence of pathogens.</title>
        <authorList>
            <person name="Haridas S."/>
            <person name="Albert R."/>
            <person name="Binder M."/>
            <person name="Bloem J."/>
            <person name="Labutti K."/>
            <person name="Salamov A."/>
            <person name="Andreopoulos B."/>
            <person name="Baker S."/>
            <person name="Barry K."/>
            <person name="Bills G."/>
            <person name="Bluhm B."/>
            <person name="Cannon C."/>
            <person name="Castanera R."/>
            <person name="Culley D."/>
            <person name="Daum C."/>
            <person name="Ezra D."/>
            <person name="Gonzalez J."/>
            <person name="Henrissat B."/>
            <person name="Kuo A."/>
            <person name="Liang C."/>
            <person name="Lipzen A."/>
            <person name="Lutzoni F."/>
            <person name="Magnuson J."/>
            <person name="Mondo S."/>
            <person name="Nolan M."/>
            <person name="Ohm R."/>
            <person name="Pangilinan J."/>
            <person name="Park H.-J."/>
            <person name="Ramirez L."/>
            <person name="Alfaro M."/>
            <person name="Sun H."/>
            <person name="Tritt A."/>
            <person name="Yoshinaga Y."/>
            <person name="Zwiers L.-H."/>
            <person name="Turgeon B."/>
            <person name="Goodwin S."/>
            <person name="Spatafora J."/>
            <person name="Crous P."/>
            <person name="Grigoriev I."/>
        </authorList>
    </citation>
    <scope>NUCLEOTIDE SEQUENCE</scope>
    <source>
        <strain evidence="2">CBS 379.55</strain>
    </source>
</reference>
<sequence length="195" mass="21593">MRMLALHHQRHLSRGLGSGDNDFSAAIPHQPGRSPTTTPGLFGNERKRRSRLSLELDWHVKAVRCWTARIKSLIYRCAVGAVGYQGPSGILATGQRVPLYLIKRLRGPMRTGGTGSTVLRPTGEVAWEDEVVHLINESKREWQEQASTGRLHERAPSQASCFKFSWGAGPLLRLLTRRVPSSRSGYGIVRASCGI</sequence>
<protein>
    <submittedName>
        <fullName evidence="2">Uncharacterized protein</fullName>
    </submittedName>
</protein>
<dbReference type="GeneID" id="54556142"/>
<name>A0A6A6JHE8_WESOR</name>
<keyword evidence="3" id="KW-1185">Reference proteome</keyword>
<organism evidence="2 3">
    <name type="scientific">Westerdykella ornata</name>
    <dbReference type="NCBI Taxonomy" id="318751"/>
    <lineage>
        <taxon>Eukaryota</taxon>
        <taxon>Fungi</taxon>
        <taxon>Dikarya</taxon>
        <taxon>Ascomycota</taxon>
        <taxon>Pezizomycotina</taxon>
        <taxon>Dothideomycetes</taxon>
        <taxon>Pleosporomycetidae</taxon>
        <taxon>Pleosporales</taxon>
        <taxon>Sporormiaceae</taxon>
        <taxon>Westerdykella</taxon>
    </lineage>
</organism>
<evidence type="ECO:0000313" key="3">
    <source>
        <dbReference type="Proteomes" id="UP000800097"/>
    </source>
</evidence>
<dbReference type="AlphaFoldDB" id="A0A6A6JHE8"/>
<dbReference type="Proteomes" id="UP000800097">
    <property type="component" value="Unassembled WGS sequence"/>
</dbReference>
<feature type="region of interest" description="Disordered" evidence="1">
    <location>
        <begin position="13"/>
        <end position="45"/>
    </location>
</feature>